<proteinExistence type="predicted"/>
<keyword evidence="3" id="KW-1185">Reference proteome</keyword>
<feature type="region of interest" description="Disordered" evidence="1">
    <location>
        <begin position="471"/>
        <end position="505"/>
    </location>
</feature>
<dbReference type="AlphaFoldDB" id="A0A2V3IUV0"/>
<feature type="compositionally biased region" description="Polar residues" evidence="1">
    <location>
        <begin position="78"/>
        <end position="97"/>
    </location>
</feature>
<feature type="region of interest" description="Disordered" evidence="1">
    <location>
        <begin position="284"/>
        <end position="303"/>
    </location>
</feature>
<accession>A0A2V3IUV0</accession>
<dbReference type="EMBL" id="NBIV01000078">
    <property type="protein sequence ID" value="PXF44910.1"/>
    <property type="molecule type" value="Genomic_DNA"/>
</dbReference>
<feature type="compositionally biased region" description="Polar residues" evidence="1">
    <location>
        <begin position="171"/>
        <end position="199"/>
    </location>
</feature>
<feature type="compositionally biased region" description="Polar residues" evidence="1">
    <location>
        <begin position="206"/>
        <end position="217"/>
    </location>
</feature>
<sequence>MVDLRSGKKTRAGGPRKTPTSSANRPRFSLGPEGEEVKSRKSARKPTSSAKAKGAGASAKKTPPVRKAATRGKASTPARESTLNAQNITPISSTPTHVHNRSRAGTPAKSSTKHDRNRSRAGTPAKSSTKHDRNRSRAATPAKPSTTHDRNRSRAYTPANSSTPVKPLSAARSSTPRGRSTPASSSTTADGKSSISGNKSPGAPSNRRSQGSGSSKRVSTRRGFLRRGSGDRRRQIMSSEKLKSRRPSVSFRGTTSMSSSDSGEIESAASGPYEWPKRIARERSVCTNESGHSSESEDVGSISAYAITGDDDTDYEEYISSSMVRHLSLKEAVGCPSCSDREGSEDSYELEGQHNRSSSSGSISRCEITGDESGDEMPRYVPGCPQNFLKERGSSSVKSSLQFTQIDWSDDPTTDWSDSASDSSLERDVLGVRRKASQDDDNMYPRLRLNNGQAMRNPNEMSSVRHDYRRSMRDGQRLSSHSGEPGTYSRLSSGLQTTAPPDSSSMIIPRRKILTGTKATQKLPRASVALSQNAAQLGYWDGKI</sequence>
<feature type="compositionally biased region" description="Low complexity" evidence="1">
    <location>
        <begin position="45"/>
        <end position="62"/>
    </location>
</feature>
<feature type="compositionally biased region" description="Low complexity" evidence="1">
    <location>
        <begin position="248"/>
        <end position="270"/>
    </location>
</feature>
<gene>
    <name evidence="2" type="ORF">BWQ96_05330</name>
</gene>
<reference evidence="2 3" key="1">
    <citation type="journal article" date="2018" name="Mol. Biol. Evol.">
        <title>Analysis of the draft genome of the red seaweed Gracilariopsis chorda provides insights into genome size evolution in Rhodophyta.</title>
        <authorList>
            <person name="Lee J."/>
            <person name="Yang E.C."/>
            <person name="Graf L."/>
            <person name="Yang J.H."/>
            <person name="Qiu H."/>
            <person name="Zel Zion U."/>
            <person name="Chan C.X."/>
            <person name="Stephens T.G."/>
            <person name="Weber A.P.M."/>
            <person name="Boo G.H."/>
            <person name="Boo S.M."/>
            <person name="Kim K.M."/>
            <person name="Shin Y."/>
            <person name="Jung M."/>
            <person name="Lee S.J."/>
            <person name="Yim H.S."/>
            <person name="Lee J.H."/>
            <person name="Bhattacharya D."/>
            <person name="Yoon H.S."/>
        </authorList>
    </citation>
    <scope>NUCLEOTIDE SEQUENCE [LARGE SCALE GENOMIC DNA]</scope>
    <source>
        <strain evidence="2 3">SKKU-2015</strain>
        <tissue evidence="2">Whole body</tissue>
    </source>
</reference>
<feature type="compositionally biased region" description="Polar residues" evidence="1">
    <location>
        <begin position="489"/>
        <end position="505"/>
    </location>
</feature>
<feature type="region of interest" description="Disordered" evidence="1">
    <location>
        <begin position="334"/>
        <end position="382"/>
    </location>
</feature>
<organism evidence="2 3">
    <name type="scientific">Gracilariopsis chorda</name>
    <dbReference type="NCBI Taxonomy" id="448386"/>
    <lineage>
        <taxon>Eukaryota</taxon>
        <taxon>Rhodophyta</taxon>
        <taxon>Florideophyceae</taxon>
        <taxon>Rhodymeniophycidae</taxon>
        <taxon>Gracilariales</taxon>
        <taxon>Gracilariaceae</taxon>
        <taxon>Gracilariopsis</taxon>
    </lineage>
</organism>
<evidence type="ECO:0000313" key="3">
    <source>
        <dbReference type="Proteomes" id="UP000247409"/>
    </source>
</evidence>
<evidence type="ECO:0000256" key="1">
    <source>
        <dbReference type="SAM" id="MobiDB-lite"/>
    </source>
</evidence>
<dbReference type="Proteomes" id="UP000247409">
    <property type="component" value="Unassembled WGS sequence"/>
</dbReference>
<evidence type="ECO:0000313" key="2">
    <source>
        <dbReference type="EMBL" id="PXF44910.1"/>
    </source>
</evidence>
<name>A0A2V3IUV0_9FLOR</name>
<comment type="caution">
    <text evidence="2">The sequence shown here is derived from an EMBL/GenBank/DDBJ whole genome shotgun (WGS) entry which is preliminary data.</text>
</comment>
<feature type="region of interest" description="Disordered" evidence="1">
    <location>
        <begin position="1"/>
        <end position="277"/>
    </location>
</feature>
<protein>
    <submittedName>
        <fullName evidence="2">Uncharacterized protein</fullName>
    </submittedName>
</protein>